<dbReference type="Proteomes" id="UP000035579">
    <property type="component" value="Chromosome"/>
</dbReference>
<dbReference type="AlphaFoldDB" id="A0AAC8Q6G2"/>
<feature type="region of interest" description="Disordered" evidence="1">
    <location>
        <begin position="1"/>
        <end position="30"/>
    </location>
</feature>
<accession>A0AAC8Q6G2</accession>
<dbReference type="EMBL" id="CP011509">
    <property type="protein sequence ID" value="AKJ01945.1"/>
    <property type="molecule type" value="Genomic_DNA"/>
</dbReference>
<proteinExistence type="predicted"/>
<evidence type="ECO:0000313" key="2">
    <source>
        <dbReference type="EMBL" id="AKJ01945.1"/>
    </source>
</evidence>
<name>A0AAC8Q6G2_9BACT</name>
<evidence type="ECO:0000313" key="3">
    <source>
        <dbReference type="Proteomes" id="UP000035579"/>
    </source>
</evidence>
<sequence length="59" mass="6668">MLGDHVSHPLRPARADRHGPHTSPCGRVWDGPLTWAREVRRGSTMWRKKGISARREPSG</sequence>
<protein>
    <submittedName>
        <fullName evidence="2">Uncharacterized protein</fullName>
    </submittedName>
</protein>
<evidence type="ECO:0000256" key="1">
    <source>
        <dbReference type="SAM" id="MobiDB-lite"/>
    </source>
</evidence>
<reference evidence="2 3" key="1">
    <citation type="submission" date="2015-05" db="EMBL/GenBank/DDBJ databases">
        <title>Genome assembly of Archangium gephyra DSM 2261.</title>
        <authorList>
            <person name="Sharma G."/>
            <person name="Subramanian S."/>
        </authorList>
    </citation>
    <scope>NUCLEOTIDE SEQUENCE [LARGE SCALE GENOMIC DNA]</scope>
    <source>
        <strain evidence="2 3">DSM 2261</strain>
    </source>
</reference>
<organism evidence="2 3">
    <name type="scientific">Archangium gephyra</name>
    <dbReference type="NCBI Taxonomy" id="48"/>
    <lineage>
        <taxon>Bacteria</taxon>
        <taxon>Pseudomonadati</taxon>
        <taxon>Myxococcota</taxon>
        <taxon>Myxococcia</taxon>
        <taxon>Myxococcales</taxon>
        <taxon>Cystobacterineae</taxon>
        <taxon>Archangiaceae</taxon>
        <taxon>Archangium</taxon>
    </lineage>
</organism>
<gene>
    <name evidence="2" type="ORF">AA314_03571</name>
</gene>
<dbReference type="KEGG" id="age:AA314_03571"/>